<dbReference type="EMBL" id="BMAU01021314">
    <property type="protein sequence ID" value="GFY12422.1"/>
    <property type="molecule type" value="Genomic_DNA"/>
</dbReference>
<protein>
    <submittedName>
        <fullName evidence="1">Uncharacterized protein</fullName>
    </submittedName>
</protein>
<dbReference type="AlphaFoldDB" id="A0A8X6SEK1"/>
<sequence length="107" mass="12354">MSYCVVRRENAADPRCSTTFQNDYPSVGCQWHALMASDKKYLWPYIRDDSSYYMPGESDLDSGIAQIVFTDEKRSFFHLSNYSQCVHVWRLRGDRAIAVVSVECPTL</sequence>
<dbReference type="Proteomes" id="UP000887159">
    <property type="component" value="Unassembled WGS sequence"/>
</dbReference>
<gene>
    <name evidence="1" type="ORF">TNCV_1798441</name>
</gene>
<name>A0A8X6SEK1_TRICX</name>
<accession>A0A8X6SEK1</accession>
<evidence type="ECO:0000313" key="2">
    <source>
        <dbReference type="Proteomes" id="UP000887159"/>
    </source>
</evidence>
<comment type="caution">
    <text evidence="1">The sequence shown here is derived from an EMBL/GenBank/DDBJ whole genome shotgun (WGS) entry which is preliminary data.</text>
</comment>
<evidence type="ECO:0000313" key="1">
    <source>
        <dbReference type="EMBL" id="GFY12422.1"/>
    </source>
</evidence>
<proteinExistence type="predicted"/>
<reference evidence="1" key="1">
    <citation type="submission" date="2020-08" db="EMBL/GenBank/DDBJ databases">
        <title>Multicomponent nature underlies the extraordinary mechanical properties of spider dragline silk.</title>
        <authorList>
            <person name="Kono N."/>
            <person name="Nakamura H."/>
            <person name="Mori M."/>
            <person name="Yoshida Y."/>
            <person name="Ohtoshi R."/>
            <person name="Malay A.D."/>
            <person name="Moran D.A.P."/>
            <person name="Tomita M."/>
            <person name="Numata K."/>
            <person name="Arakawa K."/>
        </authorList>
    </citation>
    <scope>NUCLEOTIDE SEQUENCE</scope>
</reference>
<keyword evidence="2" id="KW-1185">Reference proteome</keyword>
<organism evidence="1 2">
    <name type="scientific">Trichonephila clavipes</name>
    <name type="common">Golden silk orbweaver</name>
    <name type="synonym">Nephila clavipes</name>
    <dbReference type="NCBI Taxonomy" id="2585209"/>
    <lineage>
        <taxon>Eukaryota</taxon>
        <taxon>Metazoa</taxon>
        <taxon>Ecdysozoa</taxon>
        <taxon>Arthropoda</taxon>
        <taxon>Chelicerata</taxon>
        <taxon>Arachnida</taxon>
        <taxon>Araneae</taxon>
        <taxon>Araneomorphae</taxon>
        <taxon>Entelegynae</taxon>
        <taxon>Araneoidea</taxon>
        <taxon>Nephilidae</taxon>
        <taxon>Trichonephila</taxon>
    </lineage>
</organism>